<comment type="caution">
    <text evidence="1">The sequence shown here is derived from an EMBL/GenBank/DDBJ whole genome shotgun (WGS) entry which is preliminary data.</text>
</comment>
<reference evidence="1 2" key="2">
    <citation type="submission" date="2008-10" db="EMBL/GenBank/DDBJ databases">
        <authorList>
            <person name="Fulton L."/>
            <person name="Clifton S."/>
            <person name="Fulton B."/>
            <person name="Xu J."/>
            <person name="Minx P."/>
            <person name="Pepin K.H."/>
            <person name="Johnson M."/>
            <person name="Thiruvilangam P."/>
            <person name="Bhonagiri V."/>
            <person name="Nash W.E."/>
            <person name="Mardis E.R."/>
            <person name="Wilson R.K."/>
        </authorList>
    </citation>
    <scope>NUCLEOTIDE SEQUENCE [LARGE SCALE GENOMIC DNA]</scope>
    <source>
        <strain evidence="1 2">DSM 13279</strain>
    </source>
</reference>
<dbReference type="STRING" id="445975.COLSTE_01128"/>
<proteinExistence type="predicted"/>
<sequence length="184" mass="20500">MAEIDETALATLERAGIQPRGGFAEWLTQMAERARLQMEQTPVIGEIGNGEDYKYCKATLAAYRKVKKEAEEGRKSITSQLDAAKKAVMSFTSDSIAPIEDGIEALSKLQREYEDRGRAEKRARLEAWWEESYPQLALCTGEAAEPLVPFSRVFDPDWVKRVGELGRDDKAREAMAELADGIAA</sequence>
<evidence type="ECO:0000313" key="2">
    <source>
        <dbReference type="Proteomes" id="UP000003560"/>
    </source>
</evidence>
<dbReference type="RefSeq" id="WP_006720781.1">
    <property type="nucleotide sequence ID" value="NZ_DS995475.1"/>
</dbReference>
<keyword evidence="2" id="KW-1185">Reference proteome</keyword>
<protein>
    <submittedName>
        <fullName evidence="1">Uncharacterized protein</fullName>
    </submittedName>
</protein>
<dbReference type="AlphaFoldDB" id="B6GAM8"/>
<accession>B6GAM8</accession>
<evidence type="ECO:0000313" key="1">
    <source>
        <dbReference type="EMBL" id="EEA90664.1"/>
    </source>
</evidence>
<name>B6GAM8_9ACTN</name>
<dbReference type="Proteomes" id="UP000003560">
    <property type="component" value="Unassembled WGS sequence"/>
</dbReference>
<reference evidence="1 2" key="1">
    <citation type="submission" date="2008-10" db="EMBL/GenBank/DDBJ databases">
        <title>Draft genome sequence of Collinsella stercoris (DSM 13279).</title>
        <authorList>
            <person name="Sudarsanam P."/>
            <person name="Ley R."/>
            <person name="Guruge J."/>
            <person name="Turnbaugh P.J."/>
            <person name="Mahowald M."/>
            <person name="Liep D."/>
            <person name="Gordon J."/>
        </authorList>
    </citation>
    <scope>NUCLEOTIDE SEQUENCE [LARGE SCALE GENOMIC DNA]</scope>
    <source>
        <strain evidence="1 2">DSM 13279</strain>
    </source>
</reference>
<feature type="non-terminal residue" evidence="1">
    <location>
        <position position="184"/>
    </location>
</feature>
<gene>
    <name evidence="1" type="ORF">COLSTE_01128</name>
</gene>
<organism evidence="1 2">
    <name type="scientific">Collinsella stercoris DSM 13279</name>
    <dbReference type="NCBI Taxonomy" id="445975"/>
    <lineage>
        <taxon>Bacteria</taxon>
        <taxon>Bacillati</taxon>
        <taxon>Actinomycetota</taxon>
        <taxon>Coriobacteriia</taxon>
        <taxon>Coriobacteriales</taxon>
        <taxon>Coriobacteriaceae</taxon>
        <taxon>Collinsella</taxon>
    </lineage>
</organism>
<dbReference type="EMBL" id="ABXJ01000065">
    <property type="protein sequence ID" value="EEA90664.1"/>
    <property type="molecule type" value="Genomic_DNA"/>
</dbReference>
<dbReference type="HOGENOM" id="CLU_1471151_0_0_11"/>